<dbReference type="EMBL" id="CP093343">
    <property type="protein sequence ID" value="WOG83008.1"/>
    <property type="molecule type" value="Genomic_DNA"/>
</dbReference>
<keyword evidence="3" id="KW-1185">Reference proteome</keyword>
<dbReference type="Proteomes" id="UP000077755">
    <property type="component" value="Chromosome 1"/>
</dbReference>
<gene>
    <name evidence="2" type="ORF">DCAR_0102181</name>
</gene>
<evidence type="ECO:0000313" key="2">
    <source>
        <dbReference type="EMBL" id="WOG83008.1"/>
    </source>
</evidence>
<reference evidence="2" key="1">
    <citation type="journal article" date="2016" name="Nat. Genet.">
        <title>A high-quality carrot genome assembly provides new insights into carotenoid accumulation and asterid genome evolution.</title>
        <authorList>
            <person name="Iorizzo M."/>
            <person name="Ellison S."/>
            <person name="Senalik D."/>
            <person name="Zeng P."/>
            <person name="Satapoomin P."/>
            <person name="Huang J."/>
            <person name="Bowman M."/>
            <person name="Iovene M."/>
            <person name="Sanseverino W."/>
            <person name="Cavagnaro P."/>
            <person name="Yildiz M."/>
            <person name="Macko-Podgorni A."/>
            <person name="Moranska E."/>
            <person name="Grzebelus E."/>
            <person name="Grzebelus D."/>
            <person name="Ashrafi H."/>
            <person name="Zheng Z."/>
            <person name="Cheng S."/>
            <person name="Spooner D."/>
            <person name="Van Deynze A."/>
            <person name="Simon P."/>
        </authorList>
    </citation>
    <scope>NUCLEOTIDE SEQUENCE</scope>
    <source>
        <tissue evidence="2">Leaf</tissue>
    </source>
</reference>
<organism evidence="2 3">
    <name type="scientific">Daucus carota subsp. sativus</name>
    <name type="common">Carrot</name>
    <dbReference type="NCBI Taxonomy" id="79200"/>
    <lineage>
        <taxon>Eukaryota</taxon>
        <taxon>Viridiplantae</taxon>
        <taxon>Streptophyta</taxon>
        <taxon>Embryophyta</taxon>
        <taxon>Tracheophyta</taxon>
        <taxon>Spermatophyta</taxon>
        <taxon>Magnoliopsida</taxon>
        <taxon>eudicotyledons</taxon>
        <taxon>Gunneridae</taxon>
        <taxon>Pentapetalae</taxon>
        <taxon>asterids</taxon>
        <taxon>campanulids</taxon>
        <taxon>Apiales</taxon>
        <taxon>Apiaceae</taxon>
        <taxon>Apioideae</taxon>
        <taxon>Scandiceae</taxon>
        <taxon>Daucinae</taxon>
        <taxon>Daucus</taxon>
        <taxon>Daucus sect. Daucus</taxon>
    </lineage>
</organism>
<sequence>MLQSCPISTNDAVLWNGDALVNRTTILYALRQVSPTVPWCRFLWHRFHIPSCSFISWLACRNRLLTKDRMEYIEMTVPDPTCLLCQNYNETVQHLFSQCPYTSLMLRACPYPLTINWQNWMQGSFFAGNLPRFEQNIAYLFTSVVIYLTWKERNSRIHGGQAIPASQLLTSVKRMVREKLYTCASFKRRLQNDPTLSHILY</sequence>
<feature type="domain" description="Reverse transcriptase zinc-binding" evidence="1">
    <location>
        <begin position="29"/>
        <end position="103"/>
    </location>
</feature>
<proteinExistence type="predicted"/>
<name>A0AAF1AHQ4_DAUCS</name>
<accession>A0AAF1AHQ4</accession>
<reference evidence="2" key="2">
    <citation type="submission" date="2022-03" db="EMBL/GenBank/DDBJ databases">
        <title>Draft title - Genomic analysis of global carrot germplasm unveils the trajectory of domestication and the origin of high carotenoid orange carrot.</title>
        <authorList>
            <person name="Iorizzo M."/>
            <person name="Ellison S."/>
            <person name="Senalik D."/>
            <person name="Macko-Podgorni A."/>
            <person name="Grzebelus D."/>
            <person name="Bostan H."/>
            <person name="Rolling W."/>
            <person name="Curaba J."/>
            <person name="Simon P."/>
        </authorList>
    </citation>
    <scope>NUCLEOTIDE SEQUENCE</scope>
    <source>
        <tissue evidence="2">Leaf</tissue>
    </source>
</reference>
<dbReference type="AlphaFoldDB" id="A0AAF1AHQ4"/>
<dbReference type="InterPro" id="IPR026960">
    <property type="entry name" value="RVT-Znf"/>
</dbReference>
<dbReference type="Pfam" id="PF13966">
    <property type="entry name" value="zf-RVT"/>
    <property type="match status" value="1"/>
</dbReference>
<evidence type="ECO:0000313" key="3">
    <source>
        <dbReference type="Proteomes" id="UP000077755"/>
    </source>
</evidence>
<protein>
    <recommendedName>
        <fullName evidence="1">Reverse transcriptase zinc-binding domain-containing protein</fullName>
    </recommendedName>
</protein>
<evidence type="ECO:0000259" key="1">
    <source>
        <dbReference type="Pfam" id="PF13966"/>
    </source>
</evidence>